<evidence type="ECO:0000256" key="1">
    <source>
        <dbReference type="ARBA" id="ARBA00004141"/>
    </source>
</evidence>
<organism evidence="10 11">
    <name type="scientific">Tritrichomonas musculus</name>
    <dbReference type="NCBI Taxonomy" id="1915356"/>
    <lineage>
        <taxon>Eukaryota</taxon>
        <taxon>Metamonada</taxon>
        <taxon>Parabasalia</taxon>
        <taxon>Tritrichomonadida</taxon>
        <taxon>Tritrichomonadidae</taxon>
        <taxon>Tritrichomonas</taxon>
    </lineage>
</organism>
<feature type="transmembrane region" description="Helical" evidence="8">
    <location>
        <begin position="248"/>
        <end position="273"/>
    </location>
</feature>
<evidence type="ECO:0000259" key="9">
    <source>
        <dbReference type="Pfam" id="PF01490"/>
    </source>
</evidence>
<accession>A0ABR2L5F8</accession>
<feature type="transmembrane region" description="Helical" evidence="8">
    <location>
        <begin position="393"/>
        <end position="413"/>
    </location>
</feature>
<dbReference type="PANTHER" id="PTHR22950">
    <property type="entry name" value="AMINO ACID TRANSPORTER"/>
    <property type="match status" value="1"/>
</dbReference>
<feature type="transmembrane region" description="Helical" evidence="8">
    <location>
        <begin position="81"/>
        <end position="103"/>
    </location>
</feature>
<gene>
    <name evidence="10" type="ORF">M9Y10_000237</name>
</gene>
<comment type="subcellular location">
    <subcellularLocation>
        <location evidence="1">Membrane</location>
        <topology evidence="1">Multi-pass membrane protein</topology>
    </subcellularLocation>
</comment>
<feature type="transmembrane region" description="Helical" evidence="8">
    <location>
        <begin position="109"/>
        <end position="129"/>
    </location>
</feature>
<keyword evidence="4 8" id="KW-0812">Transmembrane</keyword>
<feature type="transmembrane region" description="Helical" evidence="8">
    <location>
        <begin position="141"/>
        <end position="160"/>
    </location>
</feature>
<dbReference type="InterPro" id="IPR013057">
    <property type="entry name" value="AA_transpt_TM"/>
</dbReference>
<evidence type="ECO:0000256" key="8">
    <source>
        <dbReference type="SAM" id="Phobius"/>
    </source>
</evidence>
<keyword evidence="5" id="KW-0029">Amino-acid transport</keyword>
<dbReference type="Pfam" id="PF01490">
    <property type="entry name" value="Aa_trans"/>
    <property type="match status" value="1"/>
</dbReference>
<keyword evidence="7 8" id="KW-0472">Membrane</keyword>
<feature type="domain" description="Amino acid transporter transmembrane" evidence="9">
    <location>
        <begin position="20"/>
        <end position="390"/>
    </location>
</feature>
<evidence type="ECO:0000256" key="7">
    <source>
        <dbReference type="ARBA" id="ARBA00023136"/>
    </source>
</evidence>
<evidence type="ECO:0000313" key="10">
    <source>
        <dbReference type="EMBL" id="KAK8897992.1"/>
    </source>
</evidence>
<protein>
    <recommendedName>
        <fullName evidence="9">Amino acid transporter transmembrane domain-containing protein</fullName>
    </recommendedName>
</protein>
<feature type="transmembrane region" description="Helical" evidence="8">
    <location>
        <begin position="335"/>
        <end position="354"/>
    </location>
</feature>
<feature type="transmembrane region" description="Helical" evidence="8">
    <location>
        <begin position="45"/>
        <end position="69"/>
    </location>
</feature>
<evidence type="ECO:0000313" key="11">
    <source>
        <dbReference type="Proteomes" id="UP001470230"/>
    </source>
</evidence>
<reference evidence="10 11" key="1">
    <citation type="submission" date="2024-04" db="EMBL/GenBank/DDBJ databases">
        <title>Tritrichomonas musculus Genome.</title>
        <authorList>
            <person name="Alves-Ferreira E."/>
            <person name="Grigg M."/>
            <person name="Lorenzi H."/>
            <person name="Galac M."/>
        </authorList>
    </citation>
    <scope>NUCLEOTIDE SEQUENCE [LARGE SCALE GENOMIC DNA]</scope>
    <source>
        <strain evidence="10 11">EAF2021</strain>
    </source>
</reference>
<sequence>MTNHEEKLIFPHHGSLNFPEFVACFLNSMIGTGVLRLGSAFNSGIIFTHILNIFIAVISFYSLKLFVLAASCYHESTFEEVWSVAFTRKLMFIPAICSILSSFSNIMSYLGYLQSSLVQIISYIILLVNKDGQDIIRSMEQYSILFGLVIFIVLCVPASISTDLKFVVITSFISLAFFFCLLIYVIVRFCVMVSRDGFDPNHRFKLFDVKDNISSGISSLTYAYLFYPFAWPGLRHARNSTVKGLTNMFAATIIIAFILYSIMGTFSYLSFFNENTGGIILDYYPSDTTTNEILLIIGHIFTFVYILLTVPVVLNPARYILLNCINKRDSFPTEIWALIGITLSLISLFLANTPDRISDIIFIITDLLTLILLFIFPPIFYLRGFGTKNKLHFVGAIFEILIGLALISFMIYLDCTS</sequence>
<keyword evidence="6 8" id="KW-1133">Transmembrane helix</keyword>
<comment type="caution">
    <text evidence="10">The sequence shown here is derived from an EMBL/GenBank/DDBJ whole genome shotgun (WGS) entry which is preliminary data.</text>
</comment>
<evidence type="ECO:0000256" key="2">
    <source>
        <dbReference type="ARBA" id="ARBA00008066"/>
    </source>
</evidence>
<evidence type="ECO:0000256" key="6">
    <source>
        <dbReference type="ARBA" id="ARBA00022989"/>
    </source>
</evidence>
<keyword evidence="11" id="KW-1185">Reference proteome</keyword>
<feature type="transmembrane region" description="Helical" evidence="8">
    <location>
        <begin position="21"/>
        <end position="39"/>
    </location>
</feature>
<comment type="similarity">
    <text evidence="2">Belongs to the amino acid/polyamine transporter 2 family.</text>
</comment>
<dbReference type="PANTHER" id="PTHR22950:SF458">
    <property type="entry name" value="SODIUM-COUPLED NEUTRAL AMINO ACID TRANSPORTER 11-RELATED"/>
    <property type="match status" value="1"/>
</dbReference>
<name>A0ABR2L5F8_9EUKA</name>
<feature type="transmembrane region" description="Helical" evidence="8">
    <location>
        <begin position="166"/>
        <end position="187"/>
    </location>
</feature>
<feature type="transmembrane region" description="Helical" evidence="8">
    <location>
        <begin position="293"/>
        <end position="314"/>
    </location>
</feature>
<evidence type="ECO:0000256" key="5">
    <source>
        <dbReference type="ARBA" id="ARBA00022970"/>
    </source>
</evidence>
<proteinExistence type="inferred from homology"/>
<dbReference type="EMBL" id="JAPFFF010000001">
    <property type="protein sequence ID" value="KAK8897992.1"/>
    <property type="molecule type" value="Genomic_DNA"/>
</dbReference>
<keyword evidence="3" id="KW-0813">Transport</keyword>
<evidence type="ECO:0000256" key="4">
    <source>
        <dbReference type="ARBA" id="ARBA00022692"/>
    </source>
</evidence>
<dbReference type="Proteomes" id="UP001470230">
    <property type="component" value="Unassembled WGS sequence"/>
</dbReference>
<feature type="transmembrane region" description="Helical" evidence="8">
    <location>
        <begin position="360"/>
        <end position="381"/>
    </location>
</feature>
<evidence type="ECO:0000256" key="3">
    <source>
        <dbReference type="ARBA" id="ARBA00022448"/>
    </source>
</evidence>